<comment type="caution">
    <text evidence="7">The sequence shown here is derived from an EMBL/GenBank/DDBJ whole genome shotgun (WGS) entry which is preliminary data.</text>
</comment>
<feature type="compositionally biased region" description="Basic and acidic residues" evidence="5">
    <location>
        <begin position="91"/>
        <end position="117"/>
    </location>
</feature>
<evidence type="ECO:0000256" key="6">
    <source>
        <dbReference type="SAM" id="SignalP"/>
    </source>
</evidence>
<dbReference type="AlphaFoldDB" id="A0A9D1SS63"/>
<evidence type="ECO:0000256" key="1">
    <source>
        <dbReference type="ARBA" id="ARBA00004418"/>
    </source>
</evidence>
<dbReference type="PANTHER" id="PTHR38102:SF1">
    <property type="entry name" value="PERIPLASMIC CHAPERONE SPY"/>
    <property type="match status" value="1"/>
</dbReference>
<gene>
    <name evidence="7" type="ORF">IAD26_06765</name>
</gene>
<accession>A0A9D1SS63</accession>
<dbReference type="GO" id="GO:0051082">
    <property type="term" value="F:unfolded protein binding"/>
    <property type="evidence" value="ECO:0007669"/>
    <property type="project" value="TreeGrafter"/>
</dbReference>
<feature type="region of interest" description="Disordered" evidence="5">
    <location>
        <begin position="161"/>
        <end position="189"/>
    </location>
</feature>
<evidence type="ECO:0000256" key="4">
    <source>
        <dbReference type="ARBA" id="ARBA00022764"/>
    </source>
</evidence>
<evidence type="ECO:0000256" key="3">
    <source>
        <dbReference type="ARBA" id="ARBA00022729"/>
    </source>
</evidence>
<dbReference type="EMBL" id="DVOD01000050">
    <property type="protein sequence ID" value="HIU92817.1"/>
    <property type="molecule type" value="Genomic_DNA"/>
</dbReference>
<dbReference type="Proteomes" id="UP000886748">
    <property type="component" value="Unassembled WGS sequence"/>
</dbReference>
<feature type="compositionally biased region" description="Basic residues" evidence="5">
    <location>
        <begin position="168"/>
        <end position="177"/>
    </location>
</feature>
<dbReference type="Gene3D" id="1.20.120.1490">
    <property type="match status" value="1"/>
</dbReference>
<reference evidence="7" key="1">
    <citation type="submission" date="2020-10" db="EMBL/GenBank/DDBJ databases">
        <authorList>
            <person name="Gilroy R."/>
        </authorList>
    </citation>
    <scope>NUCLEOTIDE SEQUENCE</scope>
    <source>
        <strain evidence="7">CHK154-7741</strain>
    </source>
</reference>
<feature type="compositionally biased region" description="Basic and acidic residues" evidence="5">
    <location>
        <begin position="31"/>
        <end position="83"/>
    </location>
</feature>
<comment type="similarity">
    <text evidence="2">Belongs to the CpxP/Spy family.</text>
</comment>
<organism evidence="7 8">
    <name type="scientific">Candidatus Limenecus avicola</name>
    <dbReference type="NCBI Taxonomy" id="2840847"/>
    <lineage>
        <taxon>Bacteria</taxon>
        <taxon>Bacillati</taxon>
        <taxon>Bacillota</taxon>
        <taxon>Clostridia</taxon>
        <taxon>Eubacteriales</taxon>
        <taxon>Clostridiaceae</taxon>
        <taxon>Clostridiaceae incertae sedis</taxon>
        <taxon>Candidatus Limenecus</taxon>
    </lineage>
</organism>
<keyword evidence="4" id="KW-0574">Periplasm</keyword>
<evidence type="ECO:0000313" key="7">
    <source>
        <dbReference type="EMBL" id="HIU92817.1"/>
    </source>
</evidence>
<comment type="subcellular location">
    <subcellularLocation>
        <location evidence="1">Periplasm</location>
    </subcellularLocation>
</comment>
<dbReference type="GO" id="GO:0030288">
    <property type="term" value="C:outer membrane-bounded periplasmic space"/>
    <property type="evidence" value="ECO:0007669"/>
    <property type="project" value="TreeGrafter"/>
</dbReference>
<protein>
    <submittedName>
        <fullName evidence="7">Spy/CpxP family protein refolding chaperone</fullName>
    </submittedName>
</protein>
<evidence type="ECO:0000256" key="2">
    <source>
        <dbReference type="ARBA" id="ARBA00008441"/>
    </source>
</evidence>
<name>A0A9D1SS63_9CLOT</name>
<dbReference type="InterPro" id="IPR012899">
    <property type="entry name" value="LTXXQ"/>
</dbReference>
<dbReference type="PANTHER" id="PTHR38102">
    <property type="entry name" value="PERIPLASMIC CHAPERONE SPY"/>
    <property type="match status" value="1"/>
</dbReference>
<proteinExistence type="inferred from homology"/>
<sequence>MKKTLLVAGMAAAILMSTSISYAATTNAADTKVKPQCEKKLPPKHGDFKGKKAPGMERPDRPNLDDRLKLTDEQKKQAHDIRMKGHKKMKPVFEKMKAKKEQIREIKKSDLSQEQKAKKIEPLKKDLKKLKQEARKIRMENTKEFEAILTPEQKAEFEKIKQEGREKAKQHKMKKRPCPINAKPAADKK</sequence>
<reference evidence="7" key="2">
    <citation type="journal article" date="2021" name="PeerJ">
        <title>Extensive microbial diversity within the chicken gut microbiome revealed by metagenomics and culture.</title>
        <authorList>
            <person name="Gilroy R."/>
            <person name="Ravi A."/>
            <person name="Getino M."/>
            <person name="Pursley I."/>
            <person name="Horton D.L."/>
            <person name="Alikhan N.F."/>
            <person name="Baker D."/>
            <person name="Gharbi K."/>
            <person name="Hall N."/>
            <person name="Watson M."/>
            <person name="Adriaenssens E.M."/>
            <person name="Foster-Nyarko E."/>
            <person name="Jarju S."/>
            <person name="Secka A."/>
            <person name="Antonio M."/>
            <person name="Oren A."/>
            <person name="Chaudhuri R.R."/>
            <person name="La Ragione R."/>
            <person name="Hildebrand F."/>
            <person name="Pallen M.J."/>
        </authorList>
    </citation>
    <scope>NUCLEOTIDE SEQUENCE</scope>
    <source>
        <strain evidence="7">CHK154-7741</strain>
    </source>
</reference>
<dbReference type="Pfam" id="PF07813">
    <property type="entry name" value="LTXXQ"/>
    <property type="match status" value="1"/>
</dbReference>
<dbReference type="InterPro" id="IPR052211">
    <property type="entry name" value="Cpx_auxiliary_protein"/>
</dbReference>
<evidence type="ECO:0000313" key="8">
    <source>
        <dbReference type="Proteomes" id="UP000886748"/>
    </source>
</evidence>
<evidence type="ECO:0000256" key="5">
    <source>
        <dbReference type="SAM" id="MobiDB-lite"/>
    </source>
</evidence>
<feature type="region of interest" description="Disordered" evidence="5">
    <location>
        <begin position="28"/>
        <end position="117"/>
    </location>
</feature>
<feature type="signal peptide" evidence="6">
    <location>
        <begin position="1"/>
        <end position="23"/>
    </location>
</feature>
<feature type="chain" id="PRO_5038650403" evidence="6">
    <location>
        <begin position="24"/>
        <end position="189"/>
    </location>
</feature>
<keyword evidence="3 6" id="KW-0732">Signal</keyword>